<keyword evidence="2" id="KW-0547">Nucleotide-binding</keyword>
<proteinExistence type="predicted"/>
<accession>A0ABU8EZQ4</accession>
<evidence type="ECO:0000313" key="2">
    <source>
        <dbReference type="EMBL" id="MEI4551711.1"/>
    </source>
</evidence>
<evidence type="ECO:0000259" key="1">
    <source>
        <dbReference type="PROSITE" id="PS51192"/>
    </source>
</evidence>
<keyword evidence="2" id="KW-0347">Helicase</keyword>
<dbReference type="InterPro" id="IPR050742">
    <property type="entry name" value="Helicase_Restrict-Modif_Enz"/>
</dbReference>
<dbReference type="InterPro" id="IPR027417">
    <property type="entry name" value="P-loop_NTPase"/>
</dbReference>
<dbReference type="EMBL" id="JBAWKS010000002">
    <property type="protein sequence ID" value="MEI4551711.1"/>
    <property type="molecule type" value="Genomic_DNA"/>
</dbReference>
<keyword evidence="3" id="KW-1185">Reference proteome</keyword>
<dbReference type="SUPFAM" id="SSF52540">
    <property type="entry name" value="P-loop containing nucleoside triphosphate hydrolases"/>
    <property type="match status" value="2"/>
</dbReference>
<dbReference type="PANTHER" id="PTHR47396:SF1">
    <property type="entry name" value="ATP-DEPENDENT HELICASE IRC3-RELATED"/>
    <property type="match status" value="1"/>
</dbReference>
<dbReference type="Pfam" id="PF04851">
    <property type="entry name" value="ResIII"/>
    <property type="match status" value="1"/>
</dbReference>
<dbReference type="InterPro" id="IPR006935">
    <property type="entry name" value="Helicase/UvrB_N"/>
</dbReference>
<reference evidence="2 3" key="1">
    <citation type="submission" date="2023-12" db="EMBL/GenBank/DDBJ databases">
        <title>Friends and Foes: Symbiotic and Algicidal bacterial influence on Karenia brevis blooms.</title>
        <authorList>
            <person name="Fei C."/>
            <person name="Mohamed A.R."/>
            <person name="Booker A."/>
            <person name="Arshad M."/>
            <person name="Klass S."/>
            <person name="Ahn S."/>
            <person name="Gilbert P.M."/>
            <person name="Heil C.A."/>
            <person name="Martinez J.M."/>
            <person name="Amin S.A."/>
        </authorList>
    </citation>
    <scope>NUCLEOTIDE SEQUENCE [LARGE SCALE GENOMIC DNA]</scope>
    <source>
        <strain evidence="2 3">CE15</strain>
    </source>
</reference>
<dbReference type="Gene3D" id="3.40.50.300">
    <property type="entry name" value="P-loop containing nucleotide triphosphate hydrolases"/>
    <property type="match status" value="2"/>
</dbReference>
<name>A0ABU8EZQ4_9GAMM</name>
<dbReference type="SMART" id="SM00487">
    <property type="entry name" value="DEXDc"/>
    <property type="match status" value="1"/>
</dbReference>
<comment type="caution">
    <text evidence="2">The sequence shown here is derived from an EMBL/GenBank/DDBJ whole genome shotgun (WGS) entry which is preliminary data.</text>
</comment>
<feature type="domain" description="Helicase ATP-binding" evidence="1">
    <location>
        <begin position="23"/>
        <end position="204"/>
    </location>
</feature>
<dbReference type="GO" id="GO:0004386">
    <property type="term" value="F:helicase activity"/>
    <property type="evidence" value="ECO:0007669"/>
    <property type="project" value="UniProtKB-KW"/>
</dbReference>
<keyword evidence="2" id="KW-0067">ATP-binding</keyword>
<sequence length="893" mass="101142">MDFSQLNFKYSWRPYQSRVLNAVDEHLEDDKLHIVAAPGAGKTTLGIEVFKRLAQNALILSPTRVIRDQWIERLTDFVECGNPFELAWVSNDLHTPKSFTSITYQALHAKIAQNEDAQFDCDEQEHEPTTLDSREVNAFISSLENSEISVLILDEAHHLRQEWWKVLTAVCDALPQITLVSLTATPPYDSDGHEWGKYEQLCGTIDEEISVPELVKANTLCPHQDYIWAVDASANERSKLREFDARVKQLFKHLLANETFLDMCKHHTWLTQPHVSTDDIIKSPHVLIAMLVLLKHTKQALPQNALALLDLTCDDVPKLTRSWWQKLIEAMLFSKTFAQNDEQERFIAELKKQLRASELLHKRDLMLEHSNRLERSLSLSSAKIQGCLDIHRIEYKKRQQQLRQVILTDFIRDESLSNNTQIGETTLGSWPVFETLAKHSNINEDVALLTGRLSIVHESKVEYFKSNDASEKLAFTPITGLNGYVKVTGSLNVLTSSFTKLLCDGDIKTLIGTRALLGEGWDAPVVNSLVLASSVGSFMLTNQMRGRAIRLDKSSPQKASSIWHLVAVDKESYYGLIDFYNLQRRFLTFVGLAENSNAIESGFERLDSKLAFYFNTTSSMKFAVYANNKQMIKRFKNIEQLPAKWQRALTIDKTGRTLPSVETQAITRFKTVHLKNTFKYLTQELLLGMMSALAMSLSFMKYPQSATVMLWFLAGGFAYGFVKKLPKTLKALRIMLLHLPVDGSLKQIGNAVIETLAKTNKLTTPLRMLDIKTSQGCDGSLTIALTGGTFYESSLFADCVAEVLAPIDNPRYLVVREGEFAGLARKDYHAVPTCVGVKKQFAECYVAAWNKYVGSANLIYTRNFEGRKSLLKAKMHAFSSVFANDMRRVDKWH</sequence>
<organism evidence="2 3">
    <name type="scientific">Pseudoalteromonas spongiae</name>
    <dbReference type="NCBI Taxonomy" id="298657"/>
    <lineage>
        <taxon>Bacteria</taxon>
        <taxon>Pseudomonadati</taxon>
        <taxon>Pseudomonadota</taxon>
        <taxon>Gammaproteobacteria</taxon>
        <taxon>Alteromonadales</taxon>
        <taxon>Pseudoalteromonadaceae</taxon>
        <taxon>Pseudoalteromonas</taxon>
    </lineage>
</organism>
<dbReference type="PANTHER" id="PTHR47396">
    <property type="entry name" value="TYPE I RESTRICTION ENZYME ECOKI R PROTEIN"/>
    <property type="match status" value="1"/>
</dbReference>
<dbReference type="PROSITE" id="PS51192">
    <property type="entry name" value="HELICASE_ATP_BIND_1"/>
    <property type="match status" value="1"/>
</dbReference>
<evidence type="ECO:0000313" key="3">
    <source>
        <dbReference type="Proteomes" id="UP001382455"/>
    </source>
</evidence>
<keyword evidence="2" id="KW-0378">Hydrolase</keyword>
<dbReference type="InterPro" id="IPR014001">
    <property type="entry name" value="Helicase_ATP-bd"/>
</dbReference>
<gene>
    <name evidence="2" type="ORF">WAE96_18690</name>
</gene>
<dbReference type="RefSeq" id="WP_336436646.1">
    <property type="nucleotide sequence ID" value="NZ_JBAWKS010000002.1"/>
</dbReference>
<dbReference type="CDD" id="cd18785">
    <property type="entry name" value="SF2_C"/>
    <property type="match status" value="1"/>
</dbReference>
<dbReference type="Proteomes" id="UP001382455">
    <property type="component" value="Unassembled WGS sequence"/>
</dbReference>
<protein>
    <submittedName>
        <fullName evidence="2">DEAD/DEAH box helicase family protein</fullName>
    </submittedName>
</protein>